<evidence type="ECO:0000313" key="2">
    <source>
        <dbReference type="Proteomes" id="UP000580250"/>
    </source>
</evidence>
<dbReference type="Proteomes" id="UP000580250">
    <property type="component" value="Unassembled WGS sequence"/>
</dbReference>
<organism evidence="1 2">
    <name type="scientific">Meloidogyne enterolobii</name>
    <name type="common">Root-knot nematode worm</name>
    <name type="synonym">Meloidogyne mayaguensis</name>
    <dbReference type="NCBI Taxonomy" id="390850"/>
    <lineage>
        <taxon>Eukaryota</taxon>
        <taxon>Metazoa</taxon>
        <taxon>Ecdysozoa</taxon>
        <taxon>Nematoda</taxon>
        <taxon>Chromadorea</taxon>
        <taxon>Rhabditida</taxon>
        <taxon>Tylenchina</taxon>
        <taxon>Tylenchomorpha</taxon>
        <taxon>Tylenchoidea</taxon>
        <taxon>Meloidogynidae</taxon>
        <taxon>Meloidogyninae</taxon>
        <taxon>Meloidogyne</taxon>
    </lineage>
</organism>
<evidence type="ECO:0000313" key="1">
    <source>
        <dbReference type="EMBL" id="CAD2180991.1"/>
    </source>
</evidence>
<accession>A0A6V7W3N1</accession>
<dbReference type="EMBL" id="CAJEWN010000386">
    <property type="protein sequence ID" value="CAD2180991.1"/>
    <property type="molecule type" value="Genomic_DNA"/>
</dbReference>
<proteinExistence type="predicted"/>
<sequence length="95" mass="10396">MQPGEETAEQIVIVAHGLMINAFHNQISGMFTYAAQTSIAKIVELDPSSEYAKGQQGTSSSSNGNDYFKNLRLVYFGAVTPLLEAGEKIEELFNH</sequence>
<gene>
    <name evidence="1" type="ORF">MENT_LOCUS33107</name>
</gene>
<reference evidence="1 2" key="1">
    <citation type="submission" date="2020-08" db="EMBL/GenBank/DDBJ databases">
        <authorList>
            <person name="Koutsovoulos G."/>
            <person name="Danchin GJ E."/>
        </authorList>
    </citation>
    <scope>NUCLEOTIDE SEQUENCE [LARGE SCALE GENOMIC DNA]</scope>
</reference>
<protein>
    <submittedName>
        <fullName evidence="1">Uncharacterized protein</fullName>
    </submittedName>
</protein>
<dbReference type="AlphaFoldDB" id="A0A6V7W3N1"/>
<comment type="caution">
    <text evidence="1">The sequence shown here is derived from an EMBL/GenBank/DDBJ whole genome shotgun (WGS) entry which is preliminary data.</text>
</comment>
<name>A0A6V7W3N1_MELEN</name>